<feature type="region of interest" description="Disordered" evidence="1">
    <location>
        <begin position="1"/>
        <end position="29"/>
    </location>
</feature>
<proteinExistence type="predicted"/>
<evidence type="ECO:0000313" key="4">
    <source>
        <dbReference type="Proteomes" id="UP000545286"/>
    </source>
</evidence>
<accession>A0A7W4UQT3</accession>
<dbReference type="InterPro" id="IPR011335">
    <property type="entry name" value="Restrct_endonuc-II-like"/>
</dbReference>
<organism evidence="3 4">
    <name type="scientific">Pseudoclavibacter helvolus</name>
    <dbReference type="NCBI Taxonomy" id="255205"/>
    <lineage>
        <taxon>Bacteria</taxon>
        <taxon>Bacillati</taxon>
        <taxon>Actinomycetota</taxon>
        <taxon>Actinomycetes</taxon>
        <taxon>Micrococcales</taxon>
        <taxon>Microbacteriaceae</taxon>
        <taxon>Pseudoclavibacter</taxon>
    </lineage>
</organism>
<dbReference type="Gene3D" id="3.90.320.10">
    <property type="match status" value="1"/>
</dbReference>
<evidence type="ECO:0000256" key="1">
    <source>
        <dbReference type="SAM" id="MobiDB-lite"/>
    </source>
</evidence>
<dbReference type="RefSeq" id="WP_244964314.1">
    <property type="nucleotide sequence ID" value="NZ_JACHWJ010000005.1"/>
</dbReference>
<feature type="domain" description="YqaJ viral recombinase" evidence="2">
    <location>
        <begin position="132"/>
        <end position="255"/>
    </location>
</feature>
<dbReference type="InterPro" id="IPR019080">
    <property type="entry name" value="YqaJ_viral_recombinase"/>
</dbReference>
<protein>
    <recommendedName>
        <fullName evidence="2">YqaJ viral recombinase domain-containing protein</fullName>
    </recommendedName>
</protein>
<name>A0A7W4UQT3_9MICO</name>
<dbReference type="Pfam" id="PF09588">
    <property type="entry name" value="YqaJ"/>
    <property type="match status" value="1"/>
</dbReference>
<keyword evidence="4" id="KW-1185">Reference proteome</keyword>
<comment type="caution">
    <text evidence="3">The sequence shown here is derived from an EMBL/GenBank/DDBJ whole genome shotgun (WGS) entry which is preliminary data.</text>
</comment>
<reference evidence="3 4" key="1">
    <citation type="submission" date="2020-08" db="EMBL/GenBank/DDBJ databases">
        <title>Sequencing the genomes of 1000 actinobacteria strains.</title>
        <authorList>
            <person name="Klenk H.-P."/>
        </authorList>
    </citation>
    <scope>NUCLEOTIDE SEQUENCE [LARGE SCALE GENOMIC DNA]</scope>
    <source>
        <strain evidence="3 4">DSM 20419</strain>
    </source>
</reference>
<feature type="compositionally biased region" description="Basic and acidic residues" evidence="1">
    <location>
        <begin position="1"/>
        <end position="11"/>
    </location>
</feature>
<dbReference type="AlphaFoldDB" id="A0A7W4UQT3"/>
<dbReference type="EMBL" id="JACHWJ010000005">
    <property type="protein sequence ID" value="MBB2958935.1"/>
    <property type="molecule type" value="Genomic_DNA"/>
</dbReference>
<dbReference type="SUPFAM" id="SSF52980">
    <property type="entry name" value="Restriction endonuclease-like"/>
    <property type="match status" value="1"/>
</dbReference>
<evidence type="ECO:0000313" key="3">
    <source>
        <dbReference type="EMBL" id="MBB2958935.1"/>
    </source>
</evidence>
<sequence>MVMFRPSHDVDETSWFGEPQPAPKSRRRDRDIYGPAALMDYASAPAPVRQEHPLTTGAGPVPQEEALPRFCTSETRPASATTPLSASEVGVWRAHGPAAETSAIELPATPEVEAMSAHLLRVLADSNDRAAWLKARADGVTATDAARLATPASVKQVVKDKVMGNSFSGNAYTDFGRQREPEIARWVMERHGIPASGLLFHAEASMSHLATPDGLHCDEEGRILLAEIKTTNKVWKRIPRSYMRQIWWQQYVLGAERTLMVWERHQDFIVVDREPKFVWIDRDEAEIAKLVTLANEVLKDVEKYRGEFAQYSTGNAGPFQGYGNTHSSSDYTQSFYDAETYA</sequence>
<evidence type="ECO:0000259" key="2">
    <source>
        <dbReference type="Pfam" id="PF09588"/>
    </source>
</evidence>
<dbReference type="InterPro" id="IPR011604">
    <property type="entry name" value="PDDEXK-like_dom_sf"/>
</dbReference>
<dbReference type="Proteomes" id="UP000545286">
    <property type="component" value="Unassembled WGS sequence"/>
</dbReference>
<gene>
    <name evidence="3" type="ORF">FHX72_003087</name>
</gene>